<gene>
    <name evidence="1" type="ORF">E2562_032162</name>
</gene>
<evidence type="ECO:0000313" key="2">
    <source>
        <dbReference type="Proteomes" id="UP000479710"/>
    </source>
</evidence>
<accession>A0A6G1E7G2</accession>
<comment type="caution">
    <text evidence="1">The sequence shown here is derived from an EMBL/GenBank/DDBJ whole genome shotgun (WGS) entry which is preliminary data.</text>
</comment>
<dbReference type="EMBL" id="SPHZ02000005">
    <property type="protein sequence ID" value="KAF0919883.1"/>
    <property type="molecule type" value="Genomic_DNA"/>
</dbReference>
<keyword evidence="2" id="KW-1185">Reference proteome</keyword>
<sequence>MNKAEEWLGLLSSSAAAPLGVQLCAIPMVIPFENSASLTTKPSLKRMMPRWRRPFECLFNRLQLEMDTVASITVFLADTYDTYEVSRPCSRRL</sequence>
<evidence type="ECO:0000313" key="1">
    <source>
        <dbReference type="EMBL" id="KAF0919883.1"/>
    </source>
</evidence>
<dbReference type="Proteomes" id="UP000479710">
    <property type="component" value="Unassembled WGS sequence"/>
</dbReference>
<proteinExistence type="predicted"/>
<organism evidence="1 2">
    <name type="scientific">Oryza meyeriana var. granulata</name>
    <dbReference type="NCBI Taxonomy" id="110450"/>
    <lineage>
        <taxon>Eukaryota</taxon>
        <taxon>Viridiplantae</taxon>
        <taxon>Streptophyta</taxon>
        <taxon>Embryophyta</taxon>
        <taxon>Tracheophyta</taxon>
        <taxon>Spermatophyta</taxon>
        <taxon>Magnoliopsida</taxon>
        <taxon>Liliopsida</taxon>
        <taxon>Poales</taxon>
        <taxon>Poaceae</taxon>
        <taxon>BOP clade</taxon>
        <taxon>Oryzoideae</taxon>
        <taxon>Oryzeae</taxon>
        <taxon>Oryzinae</taxon>
        <taxon>Oryza</taxon>
        <taxon>Oryza meyeriana</taxon>
    </lineage>
</organism>
<dbReference type="AlphaFoldDB" id="A0A6G1E7G2"/>
<reference evidence="1 2" key="1">
    <citation type="submission" date="2019-11" db="EMBL/GenBank/DDBJ databases">
        <title>Whole genome sequence of Oryza granulata.</title>
        <authorList>
            <person name="Li W."/>
        </authorList>
    </citation>
    <scope>NUCLEOTIDE SEQUENCE [LARGE SCALE GENOMIC DNA]</scope>
    <source>
        <strain evidence="2">cv. Menghai</strain>
        <tissue evidence="1">Leaf</tissue>
    </source>
</reference>
<protein>
    <submittedName>
        <fullName evidence="1">Uncharacterized protein</fullName>
    </submittedName>
</protein>
<name>A0A6G1E7G2_9ORYZ</name>